<evidence type="ECO:0000313" key="3">
    <source>
        <dbReference type="Proteomes" id="UP000630445"/>
    </source>
</evidence>
<keyword evidence="1" id="KW-0472">Membrane</keyword>
<keyword evidence="3" id="KW-1185">Reference proteome</keyword>
<reference evidence="2" key="1">
    <citation type="submission" date="2020-06" db="EMBL/GenBank/DDBJ databases">
        <title>Draft genome sequences of strains closely related to Aspergillus parafelis and Aspergillus hiratsukae.</title>
        <authorList>
            <person name="Dos Santos R.A.C."/>
            <person name="Rivero-Menendez O."/>
            <person name="Steenwyk J.L."/>
            <person name="Mead M.E."/>
            <person name="Goldman G.H."/>
            <person name="Alastruey-Izquierdo A."/>
            <person name="Rokas A."/>
        </authorList>
    </citation>
    <scope>NUCLEOTIDE SEQUENCE</scope>
    <source>
        <strain evidence="2">CNM-CM5793</strain>
    </source>
</reference>
<feature type="transmembrane region" description="Helical" evidence="1">
    <location>
        <begin position="260"/>
        <end position="279"/>
    </location>
</feature>
<dbReference type="AlphaFoldDB" id="A0A8H6PC95"/>
<keyword evidence="1" id="KW-1133">Transmembrane helix</keyword>
<dbReference type="EMBL" id="JACBAD010001980">
    <property type="protein sequence ID" value="KAF7125480.1"/>
    <property type="molecule type" value="Genomic_DNA"/>
</dbReference>
<gene>
    <name evidence="2" type="ORF">CNMCM5793_001719</name>
</gene>
<accession>A0A8H6PC95</accession>
<evidence type="ECO:0000256" key="1">
    <source>
        <dbReference type="SAM" id="Phobius"/>
    </source>
</evidence>
<proteinExistence type="predicted"/>
<comment type="caution">
    <text evidence="2">The sequence shown here is derived from an EMBL/GenBank/DDBJ whole genome shotgun (WGS) entry which is preliminary data.</text>
</comment>
<dbReference type="Proteomes" id="UP000630445">
    <property type="component" value="Unassembled WGS sequence"/>
</dbReference>
<dbReference type="OrthoDB" id="4760831at2759"/>
<name>A0A8H6PC95_9EURO</name>
<sequence length="385" mass="42795">MAKEEPTPRSSRRRSSDPSLPWAFVEAGLATISHADALIILDSCFSTAAARVLASMNTWQRRLLSPRPLNLWKRVTSQFIDSLKSIDNPELTVAQIDAKLVKGASSTTVNWRSSYVGLCRLNEDETQNPSTQRTGPVPGFVRRLTALLNQTENGGFPWRDKDYTQDQGAAAHRFAEVEVQNFSVLVDCRLYEAKDGVEAKGQQLPEDGSCKEKLDSLAMRFFTGPAAELSQNLVVTFLTKAKETEDLETCLNHLQTMGGAALYMVLAAISVFFWSAVPLEQQNDRISYIREDFPLLPEPRSNRCYRCLQAACYRDAGELPFCSGYLGADGKCSRCMTLHQQCQTFPAVALPEARQVVAADYARRATHPRVVDLAREAVTDAAWAF</sequence>
<evidence type="ECO:0000313" key="2">
    <source>
        <dbReference type="EMBL" id="KAF7125480.1"/>
    </source>
</evidence>
<organism evidence="2 3">
    <name type="scientific">Aspergillus hiratsukae</name>
    <dbReference type="NCBI Taxonomy" id="1194566"/>
    <lineage>
        <taxon>Eukaryota</taxon>
        <taxon>Fungi</taxon>
        <taxon>Dikarya</taxon>
        <taxon>Ascomycota</taxon>
        <taxon>Pezizomycotina</taxon>
        <taxon>Eurotiomycetes</taxon>
        <taxon>Eurotiomycetidae</taxon>
        <taxon>Eurotiales</taxon>
        <taxon>Aspergillaceae</taxon>
        <taxon>Aspergillus</taxon>
        <taxon>Aspergillus subgen. Fumigati</taxon>
    </lineage>
</organism>
<protein>
    <submittedName>
        <fullName evidence="2">Uncharacterized protein</fullName>
    </submittedName>
</protein>
<keyword evidence="1" id="KW-0812">Transmembrane</keyword>